<dbReference type="EMBL" id="LQYN01000065">
    <property type="protein sequence ID" value="KYD04106.1"/>
    <property type="molecule type" value="Genomic_DNA"/>
</dbReference>
<evidence type="ECO:0000313" key="2">
    <source>
        <dbReference type="Proteomes" id="UP000075666"/>
    </source>
</evidence>
<keyword evidence="2" id="KW-1185">Reference proteome</keyword>
<organism evidence="1 2">
    <name type="scientific">Heyndrickxia sporothermodurans</name>
    <dbReference type="NCBI Taxonomy" id="46224"/>
    <lineage>
        <taxon>Bacteria</taxon>
        <taxon>Bacillati</taxon>
        <taxon>Bacillota</taxon>
        <taxon>Bacilli</taxon>
        <taxon>Bacillales</taxon>
        <taxon>Bacillaceae</taxon>
        <taxon>Heyndrickxia</taxon>
    </lineage>
</organism>
<reference evidence="1 2" key="1">
    <citation type="submission" date="2016-01" db="EMBL/GenBank/DDBJ databases">
        <title>Genome Sequences of Twelve Sporeforming Bacillus Species Isolated from Foods.</title>
        <authorList>
            <person name="Berendsen E.M."/>
            <person name="Wells-Bennik M.H."/>
            <person name="Krawcyk A.O."/>
            <person name="De Jong A."/>
            <person name="Holsappel S."/>
            <person name="Eijlander R.T."/>
            <person name="Kuipers O.P."/>
        </authorList>
    </citation>
    <scope>NUCLEOTIDE SEQUENCE [LARGE SCALE GENOMIC DNA]</scope>
    <source>
        <strain evidence="1 2">B4102</strain>
    </source>
</reference>
<evidence type="ECO:0000313" key="1">
    <source>
        <dbReference type="EMBL" id="KYD04106.1"/>
    </source>
</evidence>
<gene>
    <name evidence="1" type="ORF">B4102_3326</name>
</gene>
<name>A0A150KWK0_9BACI</name>
<dbReference type="PATRIC" id="fig|46224.3.peg.3411"/>
<dbReference type="Proteomes" id="UP000075666">
    <property type="component" value="Unassembled WGS sequence"/>
</dbReference>
<accession>A0A150KWK0</accession>
<proteinExistence type="predicted"/>
<dbReference type="AlphaFoldDB" id="A0A150KWK0"/>
<protein>
    <submittedName>
        <fullName evidence="1">Uncharacterized protein</fullName>
    </submittedName>
</protein>
<sequence length="89" mass="10333">MYLKGSEIEFDTKIKYKGNMNKIKNLPSISYSISGKHSFYGSQFSLKNSNEFQSKRMPCGGCEYLDKEKEITVFIYIDGDKEKIILTRE</sequence>
<comment type="caution">
    <text evidence="1">The sequence shown here is derived from an EMBL/GenBank/DDBJ whole genome shotgun (WGS) entry which is preliminary data.</text>
</comment>